<evidence type="ECO:0000256" key="11">
    <source>
        <dbReference type="PIRSR" id="PIRSR602124-2"/>
    </source>
</evidence>
<comment type="subcellular location">
    <subcellularLocation>
        <location evidence="1">Mitochondrion inner membrane</location>
        <topology evidence="1">Peripheral membrane protein</topology>
        <orientation evidence="1">Matrix side</orientation>
    </subcellularLocation>
</comment>
<dbReference type="InterPro" id="IPR036972">
    <property type="entry name" value="Cyt_c_oxidase_su5b_sf"/>
</dbReference>
<name>A0AAD5KMW0_9FUNG</name>
<dbReference type="CDD" id="cd00924">
    <property type="entry name" value="Cyt_c_Oxidase_Vb"/>
    <property type="match status" value="1"/>
</dbReference>
<evidence type="ECO:0000256" key="4">
    <source>
        <dbReference type="ARBA" id="ARBA00022792"/>
    </source>
</evidence>
<dbReference type="GO" id="GO:0045277">
    <property type="term" value="C:respiratory chain complex IV"/>
    <property type="evidence" value="ECO:0007669"/>
    <property type="project" value="InterPro"/>
</dbReference>
<evidence type="ECO:0000256" key="5">
    <source>
        <dbReference type="ARBA" id="ARBA00022833"/>
    </source>
</evidence>
<protein>
    <recommendedName>
        <fullName evidence="10">Cytochrome c oxidase subunit 4, mitochondrial</fullName>
    </recommendedName>
    <alternativeName>
        <fullName evidence="9">Cytochrome c oxidase polypeptide IV</fullName>
    </alternativeName>
</protein>
<proteinExistence type="inferred from homology"/>
<keyword evidence="8" id="KW-0472">Membrane</keyword>
<dbReference type="GO" id="GO:0005743">
    <property type="term" value="C:mitochondrial inner membrane"/>
    <property type="evidence" value="ECO:0007669"/>
    <property type="project" value="UniProtKB-SubCell"/>
</dbReference>
<keyword evidence="6" id="KW-0809">Transit peptide</keyword>
<dbReference type="PANTHER" id="PTHR10122:SF0">
    <property type="entry name" value="CYTOCHROME C OXIDASE SUBUNIT 5B, ISOFORM A-RELATED"/>
    <property type="match status" value="1"/>
</dbReference>
<keyword evidence="3 11" id="KW-0479">Metal-binding</keyword>
<comment type="similarity">
    <text evidence="2">Belongs to the cytochrome c oxidase subunit 5B family.</text>
</comment>
<evidence type="ECO:0000256" key="7">
    <source>
        <dbReference type="ARBA" id="ARBA00023128"/>
    </source>
</evidence>
<dbReference type="EMBL" id="JAIXMP010000003">
    <property type="protein sequence ID" value="KAI9275683.1"/>
    <property type="molecule type" value="Genomic_DNA"/>
</dbReference>
<dbReference type="Proteomes" id="UP001209540">
    <property type="component" value="Unassembled WGS sequence"/>
</dbReference>
<organism evidence="12 13">
    <name type="scientific">Phascolomyces articulosus</name>
    <dbReference type="NCBI Taxonomy" id="60185"/>
    <lineage>
        <taxon>Eukaryota</taxon>
        <taxon>Fungi</taxon>
        <taxon>Fungi incertae sedis</taxon>
        <taxon>Mucoromycota</taxon>
        <taxon>Mucoromycotina</taxon>
        <taxon>Mucoromycetes</taxon>
        <taxon>Mucorales</taxon>
        <taxon>Lichtheimiaceae</taxon>
        <taxon>Phascolomyces</taxon>
    </lineage>
</organism>
<reference evidence="12" key="1">
    <citation type="journal article" date="2022" name="IScience">
        <title>Evolution of zygomycete secretomes and the origins of terrestrial fungal ecologies.</title>
        <authorList>
            <person name="Chang Y."/>
            <person name="Wang Y."/>
            <person name="Mondo S."/>
            <person name="Ahrendt S."/>
            <person name="Andreopoulos W."/>
            <person name="Barry K."/>
            <person name="Beard J."/>
            <person name="Benny G.L."/>
            <person name="Blankenship S."/>
            <person name="Bonito G."/>
            <person name="Cuomo C."/>
            <person name="Desiro A."/>
            <person name="Gervers K.A."/>
            <person name="Hundley H."/>
            <person name="Kuo A."/>
            <person name="LaButti K."/>
            <person name="Lang B.F."/>
            <person name="Lipzen A."/>
            <person name="O'Donnell K."/>
            <person name="Pangilinan J."/>
            <person name="Reynolds N."/>
            <person name="Sandor L."/>
            <person name="Smith M.E."/>
            <person name="Tsang A."/>
            <person name="Grigoriev I.V."/>
            <person name="Stajich J.E."/>
            <person name="Spatafora J.W."/>
        </authorList>
    </citation>
    <scope>NUCLEOTIDE SEQUENCE</scope>
    <source>
        <strain evidence="12">RSA 2281</strain>
    </source>
</reference>
<evidence type="ECO:0000256" key="2">
    <source>
        <dbReference type="ARBA" id="ARBA00010292"/>
    </source>
</evidence>
<evidence type="ECO:0000256" key="8">
    <source>
        <dbReference type="ARBA" id="ARBA00023136"/>
    </source>
</evidence>
<keyword evidence="4" id="KW-0999">Mitochondrion inner membrane</keyword>
<dbReference type="PANTHER" id="PTHR10122">
    <property type="entry name" value="CYTOCHROME C OXIDASE SUBUNIT 5B, MITOCHONDRIAL"/>
    <property type="match status" value="1"/>
</dbReference>
<evidence type="ECO:0000256" key="10">
    <source>
        <dbReference type="ARBA" id="ARBA00070613"/>
    </source>
</evidence>
<evidence type="ECO:0000256" key="1">
    <source>
        <dbReference type="ARBA" id="ARBA00004443"/>
    </source>
</evidence>
<keyword evidence="5 11" id="KW-0862">Zinc</keyword>
<evidence type="ECO:0000256" key="3">
    <source>
        <dbReference type="ARBA" id="ARBA00022723"/>
    </source>
</evidence>
<evidence type="ECO:0000256" key="9">
    <source>
        <dbReference type="ARBA" id="ARBA00031366"/>
    </source>
</evidence>
<keyword evidence="13" id="KW-1185">Reference proteome</keyword>
<sequence length="151" mass="16316">MFALRRAAVAVAPVAARASVRPFSVMGARLSGAVSAESIEKNLGPGGQAGQVPTDLEQATGLERIELLAKLEGKEFFDMEPLNMTHIGTVKNPIVVKSHDNVRFVGCTGYPAESHDTIWISLDKSHDNDRCPECGSVFTMDFVGSEDDHHH</sequence>
<comment type="caution">
    <text evidence="12">The sequence shown here is derived from an EMBL/GenBank/DDBJ whole genome shotgun (WGS) entry which is preliminary data.</text>
</comment>
<accession>A0AAD5KMW0</accession>
<dbReference type="Pfam" id="PF01215">
    <property type="entry name" value="COX5B"/>
    <property type="match status" value="1"/>
</dbReference>
<dbReference type="GO" id="GO:0006123">
    <property type="term" value="P:mitochondrial electron transport, cytochrome c to oxygen"/>
    <property type="evidence" value="ECO:0007669"/>
    <property type="project" value="InterPro"/>
</dbReference>
<evidence type="ECO:0000313" key="13">
    <source>
        <dbReference type="Proteomes" id="UP001209540"/>
    </source>
</evidence>
<reference evidence="12" key="2">
    <citation type="submission" date="2023-02" db="EMBL/GenBank/DDBJ databases">
        <authorList>
            <consortium name="DOE Joint Genome Institute"/>
            <person name="Mondo S.J."/>
            <person name="Chang Y."/>
            <person name="Wang Y."/>
            <person name="Ahrendt S."/>
            <person name="Andreopoulos W."/>
            <person name="Barry K."/>
            <person name="Beard J."/>
            <person name="Benny G.L."/>
            <person name="Blankenship S."/>
            <person name="Bonito G."/>
            <person name="Cuomo C."/>
            <person name="Desiro A."/>
            <person name="Gervers K.A."/>
            <person name="Hundley H."/>
            <person name="Kuo A."/>
            <person name="LaButti K."/>
            <person name="Lang B.F."/>
            <person name="Lipzen A."/>
            <person name="O'Donnell K."/>
            <person name="Pangilinan J."/>
            <person name="Reynolds N."/>
            <person name="Sandor L."/>
            <person name="Smith M.W."/>
            <person name="Tsang A."/>
            <person name="Grigoriev I.V."/>
            <person name="Stajich J.E."/>
            <person name="Spatafora J.W."/>
        </authorList>
    </citation>
    <scope>NUCLEOTIDE SEQUENCE</scope>
    <source>
        <strain evidence="12">RSA 2281</strain>
    </source>
</reference>
<feature type="binding site" evidence="11">
    <location>
        <position position="131"/>
    </location>
    <ligand>
        <name>Zn(2+)</name>
        <dbReference type="ChEBI" id="CHEBI:29105"/>
    </ligand>
</feature>
<keyword evidence="7" id="KW-0496">Mitochondrion</keyword>
<feature type="binding site" evidence="11">
    <location>
        <position position="107"/>
    </location>
    <ligand>
        <name>Zn(2+)</name>
        <dbReference type="ChEBI" id="CHEBI:29105"/>
    </ligand>
</feature>
<evidence type="ECO:0000256" key="6">
    <source>
        <dbReference type="ARBA" id="ARBA00022946"/>
    </source>
</evidence>
<dbReference type="FunFam" id="2.60.11.10:FF:000003">
    <property type="entry name" value="Cytochrome c oxidase subunit IV"/>
    <property type="match status" value="1"/>
</dbReference>
<gene>
    <name evidence="12" type="ORF">BDA99DRAFT_496206</name>
</gene>
<feature type="binding site" evidence="11">
    <location>
        <position position="134"/>
    </location>
    <ligand>
        <name>Zn(2+)</name>
        <dbReference type="ChEBI" id="CHEBI:29105"/>
    </ligand>
</feature>
<dbReference type="PROSITE" id="PS51359">
    <property type="entry name" value="COX5B_2"/>
    <property type="match status" value="1"/>
</dbReference>
<dbReference type="GO" id="GO:0046872">
    <property type="term" value="F:metal ion binding"/>
    <property type="evidence" value="ECO:0007669"/>
    <property type="project" value="UniProtKB-KW"/>
</dbReference>
<dbReference type="SUPFAM" id="SSF57802">
    <property type="entry name" value="Rubredoxin-like"/>
    <property type="match status" value="1"/>
</dbReference>
<feature type="binding site" evidence="11">
    <location>
        <position position="115"/>
    </location>
    <ligand>
        <name>Zn(2+)</name>
        <dbReference type="ChEBI" id="CHEBI:29105"/>
    </ligand>
</feature>
<evidence type="ECO:0000313" key="12">
    <source>
        <dbReference type="EMBL" id="KAI9275683.1"/>
    </source>
</evidence>
<dbReference type="Gene3D" id="2.60.11.10">
    <property type="entry name" value="Cytochrome c oxidase, subunit Vb"/>
    <property type="match status" value="1"/>
</dbReference>
<dbReference type="InterPro" id="IPR002124">
    <property type="entry name" value="Cyt_c_oxidase_su5b"/>
</dbReference>
<dbReference type="AlphaFoldDB" id="A0AAD5KMW0"/>